<proteinExistence type="predicted"/>
<dbReference type="CDD" id="cd00303">
    <property type="entry name" value="retropepsin_like"/>
    <property type="match status" value="1"/>
</dbReference>
<evidence type="ECO:0000259" key="3">
    <source>
        <dbReference type="Pfam" id="PF25019"/>
    </source>
</evidence>
<gene>
    <name evidence="4" type="ORF">ZIOFF_057022</name>
</gene>
<protein>
    <recommendedName>
        <fullName evidence="6">NB-ARC domain-containing protein</fullName>
    </recommendedName>
</protein>
<dbReference type="InterPro" id="IPR027417">
    <property type="entry name" value="P-loop_NTPase"/>
</dbReference>
<dbReference type="InterPro" id="IPR002182">
    <property type="entry name" value="NB-ARC"/>
</dbReference>
<evidence type="ECO:0000313" key="5">
    <source>
        <dbReference type="Proteomes" id="UP000734854"/>
    </source>
</evidence>
<dbReference type="Gene3D" id="3.80.10.10">
    <property type="entry name" value="Ribonuclease Inhibitor"/>
    <property type="match status" value="3"/>
</dbReference>
<feature type="compositionally biased region" description="Polar residues" evidence="1">
    <location>
        <begin position="74"/>
        <end position="88"/>
    </location>
</feature>
<reference evidence="4 5" key="1">
    <citation type="submission" date="2020-08" db="EMBL/GenBank/DDBJ databases">
        <title>Plant Genome Project.</title>
        <authorList>
            <person name="Zhang R.-G."/>
        </authorList>
    </citation>
    <scope>NUCLEOTIDE SEQUENCE [LARGE SCALE GENOMIC DNA]</scope>
    <source>
        <tissue evidence="4">Rhizome</tissue>
    </source>
</reference>
<dbReference type="SUPFAM" id="SSF52058">
    <property type="entry name" value="L domain-like"/>
    <property type="match status" value="1"/>
</dbReference>
<feature type="domain" description="NB-ARC" evidence="2">
    <location>
        <begin position="561"/>
        <end position="656"/>
    </location>
</feature>
<organism evidence="4 5">
    <name type="scientific">Zingiber officinale</name>
    <name type="common">Ginger</name>
    <name type="synonym">Amomum zingiber</name>
    <dbReference type="NCBI Taxonomy" id="94328"/>
    <lineage>
        <taxon>Eukaryota</taxon>
        <taxon>Viridiplantae</taxon>
        <taxon>Streptophyta</taxon>
        <taxon>Embryophyta</taxon>
        <taxon>Tracheophyta</taxon>
        <taxon>Spermatophyta</taxon>
        <taxon>Magnoliopsida</taxon>
        <taxon>Liliopsida</taxon>
        <taxon>Zingiberales</taxon>
        <taxon>Zingiberaceae</taxon>
        <taxon>Zingiber</taxon>
    </lineage>
</organism>
<dbReference type="PANTHER" id="PTHR47186:SF41">
    <property type="entry name" value="OS12G0131701 PROTEIN"/>
    <property type="match status" value="1"/>
</dbReference>
<dbReference type="Pfam" id="PF00931">
    <property type="entry name" value="NB-ARC"/>
    <property type="match status" value="1"/>
</dbReference>
<dbReference type="InterPro" id="IPR056789">
    <property type="entry name" value="LRR_R13L1-DRL21"/>
</dbReference>
<name>A0A8J5FPP9_ZINOF</name>
<accession>A0A8J5FPP9</accession>
<dbReference type="PANTHER" id="PTHR47186">
    <property type="entry name" value="LEUCINE-RICH REPEAT-CONTAINING PROTEIN 57"/>
    <property type="match status" value="1"/>
</dbReference>
<dbReference type="Proteomes" id="UP000734854">
    <property type="component" value="Unassembled WGS sequence"/>
</dbReference>
<sequence>MVLTRLQEQKIHSDMTIGGSHPDAKWALEFEAKHETRMDKLKKTMASLVTIVQELKDCLEADSSSSILIKKGINQQSRQQQYDQGANSNKDREHNLPRMKVEFPRWENNDPIGWISRAEKYFHFHNILDNAKVELASITSEAMPSNGLRLDIRREVKMNQPRTMKAALSFARLQEEKINGEERRNNKIIRENTSHYSTPRRLTKEEIKERMAKGLCWHCDEKWHRGHQCKQKRILMIEPIENSEEEDDFDEGETQDNTNKVQDDSMAISVHALEGLQTPQTMKVKGFIKKKPVMIPIDSGSTNNFLGSTLARRLKQKIEQASTFDVKVADGRSLTSSGKCDGPRVPIKCRVERKWRCLNTKVVRRGKNEKAVVGENVKVLPSPVMVAQGRLLCIQNHLAMVCDSLWAINSMIVIPEMRLLYSNSSKRWMNFGKVLYVPPEFEDWERDVAASVIDVGELLSRIMDWEASFHRSIVGNTQQVNFRHVILVELKEMLCNLNSIVLRGSSMGLRRDPMGSMNPLREDYSIVLKNEMVGREEDLEKVIAIFEQQLISSNNDGDDNNPFAIVIDGEKGAGKTTLAHMIYHHTWVRQQFHHRIWVDLPLVSAFKMINIIGNEFVRSINKEEYCDHKLHLDLPLPTMWEYVNEQLYGSRYLLVLHCEDLDSLMQPEWSELKNILLRVGGPGSGVLIIYKSSTKSTLRDMSFLNGMKDIITYYLNPLSMDAWVELFKRQAATTIPSSKQDKSEKDAWLFQNYFPSQSFGAKDKSEKDAWLFRYYFPSQTFGAKVFGSLSHNIPAPFATHLLNDIYMVRNFPLVIKRLHQYHQLLDVDNDYDIILHMLTAEYLIPTEGLERGWIQLYARSLRYINKEVLALLFSRMVYLHMKVPEDSTIIPRYCRYLCLKINHRAIPFRLLTMPVEVSNKLITLILREHEEATQEDVKEITLQVYKKRCMKATTAISKFLDKMLVRLIHLRILVVETSMIQRLPNEVSKLVNLRYLHLSKIKMELLPKSLFDLPNLRILSLLRCQKLQKISERIHQLKKLQILKLAYCTKLQRLPKSITRLKNLEVIDVEGCCWLSKLPEDLVIFKSLRILNVTRCASLSQIPHGIEQSIDLRKLSGIFIGVNGGFVLTQLQALTNLQEIRLRNLERVEKTQTELLMGQQSLRDLSLHWGGEEADESSELATPLQVLEDLRPNVHLKRLEIISYKGVEFPTWMSKQQLVRFDSLVEVRLINLRRCATLPSLGQLPCLEKLEISGMDLIKHIDNTFYGDGDTFSMLRQLTFSEMLALEKWSVPERKYVHFFVVLEQLTLIQCPKLKEMDTYATRMSIWLNNETIWSAKFCCWDNLRYIQKLEIVGCQELRCLPQGMQSLNYLSEMTINSCNNLTTLVALDSLEELKIYACPVLAFNLEAFTELERLTIKGCPKMQM</sequence>
<dbReference type="Gene3D" id="3.40.50.300">
    <property type="entry name" value="P-loop containing nucleotide triphosphate hydrolases"/>
    <property type="match status" value="1"/>
</dbReference>
<dbReference type="GO" id="GO:0043531">
    <property type="term" value="F:ADP binding"/>
    <property type="evidence" value="ECO:0007669"/>
    <property type="project" value="InterPro"/>
</dbReference>
<dbReference type="Pfam" id="PF25019">
    <property type="entry name" value="LRR_R13L1-DRL21"/>
    <property type="match status" value="1"/>
</dbReference>
<evidence type="ECO:0008006" key="6">
    <source>
        <dbReference type="Google" id="ProtNLM"/>
    </source>
</evidence>
<evidence type="ECO:0000313" key="4">
    <source>
        <dbReference type="EMBL" id="KAG6488263.1"/>
    </source>
</evidence>
<dbReference type="EMBL" id="JACMSC010000015">
    <property type="protein sequence ID" value="KAG6488263.1"/>
    <property type="molecule type" value="Genomic_DNA"/>
</dbReference>
<feature type="domain" description="R13L1/DRL21-like LRR repeat region" evidence="3">
    <location>
        <begin position="1128"/>
        <end position="1255"/>
    </location>
</feature>
<keyword evidence="5" id="KW-1185">Reference proteome</keyword>
<evidence type="ECO:0000259" key="2">
    <source>
        <dbReference type="Pfam" id="PF00931"/>
    </source>
</evidence>
<comment type="caution">
    <text evidence="4">The sequence shown here is derived from an EMBL/GenBank/DDBJ whole genome shotgun (WGS) entry which is preliminary data.</text>
</comment>
<evidence type="ECO:0000256" key="1">
    <source>
        <dbReference type="SAM" id="MobiDB-lite"/>
    </source>
</evidence>
<dbReference type="SUPFAM" id="SSF52540">
    <property type="entry name" value="P-loop containing nucleoside triphosphate hydrolases"/>
    <property type="match status" value="1"/>
</dbReference>
<dbReference type="InterPro" id="IPR032675">
    <property type="entry name" value="LRR_dom_sf"/>
</dbReference>
<feature type="region of interest" description="Disordered" evidence="1">
    <location>
        <begin position="74"/>
        <end position="96"/>
    </location>
</feature>